<evidence type="ECO:0000313" key="4">
    <source>
        <dbReference type="Proteomes" id="UP000320055"/>
    </source>
</evidence>
<proteinExistence type="predicted"/>
<organism evidence="3 4">
    <name type="scientific">Hyella patelloides LEGE 07179</name>
    <dbReference type="NCBI Taxonomy" id="945734"/>
    <lineage>
        <taxon>Bacteria</taxon>
        <taxon>Bacillati</taxon>
        <taxon>Cyanobacteriota</taxon>
        <taxon>Cyanophyceae</taxon>
        <taxon>Pleurocapsales</taxon>
        <taxon>Hyellaceae</taxon>
        <taxon>Hyella</taxon>
    </lineage>
</organism>
<keyword evidence="4" id="KW-1185">Reference proteome</keyword>
<dbReference type="GO" id="GO:0008233">
    <property type="term" value="F:peptidase activity"/>
    <property type="evidence" value="ECO:0007669"/>
    <property type="project" value="UniProtKB-KW"/>
</dbReference>
<dbReference type="RefSeq" id="WP_144864893.1">
    <property type="nucleotide sequence ID" value="NZ_LR213785.1"/>
</dbReference>
<dbReference type="OrthoDB" id="9804872at2"/>
<keyword evidence="3" id="KW-0645">Protease</keyword>
<feature type="transmembrane region" description="Helical" evidence="1">
    <location>
        <begin position="171"/>
        <end position="192"/>
    </location>
</feature>
<gene>
    <name evidence="3" type="ORF">H1P_250037</name>
</gene>
<reference evidence="3 4" key="1">
    <citation type="submission" date="2019-01" db="EMBL/GenBank/DDBJ databases">
        <authorList>
            <person name="Brito A."/>
        </authorList>
    </citation>
    <scope>NUCLEOTIDE SEQUENCE [LARGE SCALE GENOMIC DNA]</scope>
    <source>
        <strain evidence="3">1</strain>
    </source>
</reference>
<dbReference type="EMBL" id="CAACVJ010000168">
    <property type="protein sequence ID" value="VEP14245.1"/>
    <property type="molecule type" value="Genomic_DNA"/>
</dbReference>
<keyword evidence="3" id="KW-0378">Hydrolase</keyword>
<feature type="transmembrane region" description="Helical" evidence="1">
    <location>
        <begin position="147"/>
        <end position="164"/>
    </location>
</feature>
<dbReference type="SMART" id="SM00460">
    <property type="entry name" value="TGc"/>
    <property type="match status" value="1"/>
</dbReference>
<keyword evidence="1" id="KW-1133">Transmembrane helix</keyword>
<accession>A0A563VS45</accession>
<evidence type="ECO:0000256" key="1">
    <source>
        <dbReference type="SAM" id="Phobius"/>
    </source>
</evidence>
<feature type="transmembrane region" description="Helical" evidence="1">
    <location>
        <begin position="52"/>
        <end position="68"/>
    </location>
</feature>
<dbReference type="InterPro" id="IPR052901">
    <property type="entry name" value="Bact_TGase-like"/>
</dbReference>
<keyword evidence="1" id="KW-0812">Transmembrane</keyword>
<dbReference type="InterPro" id="IPR038765">
    <property type="entry name" value="Papain-like_cys_pep_sf"/>
</dbReference>
<feature type="transmembrane region" description="Helical" evidence="1">
    <location>
        <begin position="74"/>
        <end position="93"/>
    </location>
</feature>
<feature type="transmembrane region" description="Helical" evidence="1">
    <location>
        <begin position="547"/>
        <end position="564"/>
    </location>
</feature>
<dbReference type="Pfam" id="PF01841">
    <property type="entry name" value="Transglut_core"/>
    <property type="match status" value="1"/>
</dbReference>
<protein>
    <submittedName>
        <fullName evidence="3">Transglutaminase-like enzyme, predicted cysteine protease</fullName>
    </submittedName>
</protein>
<dbReference type="Proteomes" id="UP000320055">
    <property type="component" value="Unassembled WGS sequence"/>
</dbReference>
<dbReference type="Gene3D" id="3.10.620.30">
    <property type="match status" value="1"/>
</dbReference>
<dbReference type="PANTHER" id="PTHR42736:SF1">
    <property type="entry name" value="PROTEIN-GLUTAMINE GAMMA-GLUTAMYLTRANSFERASE"/>
    <property type="match status" value="1"/>
</dbReference>
<dbReference type="SUPFAM" id="SSF54001">
    <property type="entry name" value="Cysteine proteinases"/>
    <property type="match status" value="1"/>
</dbReference>
<dbReference type="InterPro" id="IPR002931">
    <property type="entry name" value="Transglutaminase-like"/>
</dbReference>
<feature type="transmembrane region" description="Helical" evidence="1">
    <location>
        <begin position="122"/>
        <end position="141"/>
    </location>
</feature>
<dbReference type="AlphaFoldDB" id="A0A563VS45"/>
<feature type="domain" description="Transglutaminase-like" evidence="2">
    <location>
        <begin position="434"/>
        <end position="504"/>
    </location>
</feature>
<feature type="transmembrane region" description="Helical" evidence="1">
    <location>
        <begin position="6"/>
        <end position="32"/>
    </location>
</feature>
<dbReference type="PANTHER" id="PTHR42736">
    <property type="entry name" value="PROTEIN-GLUTAMINE GAMMA-GLUTAMYLTRANSFERASE"/>
    <property type="match status" value="1"/>
</dbReference>
<dbReference type="GO" id="GO:0006508">
    <property type="term" value="P:proteolysis"/>
    <property type="evidence" value="ECO:0007669"/>
    <property type="project" value="UniProtKB-KW"/>
</dbReference>
<name>A0A563VS45_9CYAN</name>
<evidence type="ECO:0000259" key="2">
    <source>
        <dbReference type="SMART" id="SM00460"/>
    </source>
</evidence>
<keyword evidence="1" id="KW-0472">Membrane</keyword>
<sequence length="689" mass="79568">MQLPKFFLGTVIMFWGWQTGLWMMALPMALIYEISSVLDWRWHFTTKHFRQVSNLCTVILVIVLIYLWNQDASLQFIFLFFQWLPVICFPLLAAQAYSDGKGIDIRALLFLKEKPQIKQQKATILSLHYPFLAICLISASAGNTRDIAFYVGLVTFLAIALWFMRSHRNSAIVWISIMLLAATMGFFGHLTLHNAHLALEKSTRQWIRNFYHYHSSNPTQRSTAIGDIGAVKLTNKIVLRVKPDEENLEPKLLRRVTYNNYISGIWLAVKSEFEPLKLSSNIVSVLPEKQLTQKGLDRRSSKAKNRVIIYRFLEEGKNLLNLPDGTQKIEQLPVEKVEQNQYGTVQVQGESRLATYKVTYERDFINDGVPTEEDLEVPKSELPAIKNIVQELNLQGKSEQEILDTVYNFFNTNFTYSLQLARQGHHKTPLSAFLLENRSGHCEYFATATALLLRAAGIPTRYAIGYSVHEYSSLEKQFIVRGRNAHAWNLVYINGAWQQFDTTPSNWIEVEDNNASSLVIIKDFFSWLGFKIAQFSELVKALTKTKSFWFIVIPILLILLLWLLRKRDLNGLQLQRVTTATTDYVLVGADSEIYLIEKALQESGYIRNNYESWQQWLIRLQQNKQLTSELIADLKVIIKLHYCYRFDPQGIDRVTREKLKSATESWLAKYQNFNNEAANSSRENNSVKN</sequence>
<evidence type="ECO:0000313" key="3">
    <source>
        <dbReference type="EMBL" id="VEP14245.1"/>
    </source>
</evidence>